<dbReference type="Pfam" id="PF00501">
    <property type="entry name" value="AMP-binding"/>
    <property type="match status" value="1"/>
</dbReference>
<name>A0AAE8HXM9_9HYPH</name>
<evidence type="ECO:0000313" key="3">
    <source>
        <dbReference type="Proteomes" id="UP000199140"/>
    </source>
</evidence>
<dbReference type="GO" id="GO:0005829">
    <property type="term" value="C:cytosol"/>
    <property type="evidence" value="ECO:0007669"/>
    <property type="project" value="TreeGrafter"/>
</dbReference>
<dbReference type="GO" id="GO:0043041">
    <property type="term" value="P:amino acid activation for nonribosomal peptide biosynthetic process"/>
    <property type="evidence" value="ECO:0007669"/>
    <property type="project" value="TreeGrafter"/>
</dbReference>
<feature type="non-terminal residue" evidence="2">
    <location>
        <position position="110"/>
    </location>
</feature>
<proteinExistence type="predicted"/>
<dbReference type="InterPro" id="IPR042099">
    <property type="entry name" value="ANL_N_sf"/>
</dbReference>
<dbReference type="GO" id="GO:0044550">
    <property type="term" value="P:secondary metabolite biosynthetic process"/>
    <property type="evidence" value="ECO:0007669"/>
    <property type="project" value="TreeGrafter"/>
</dbReference>
<dbReference type="PANTHER" id="PTHR45527:SF14">
    <property type="entry name" value="PLIPASTATIN SYNTHASE SUBUNIT B"/>
    <property type="match status" value="1"/>
</dbReference>
<dbReference type="Proteomes" id="UP000199140">
    <property type="component" value="Unassembled WGS sequence"/>
</dbReference>
<comment type="caution">
    <text evidence="2">The sequence shown here is derived from an EMBL/GenBank/DDBJ whole genome shotgun (WGS) entry which is preliminary data.</text>
</comment>
<accession>A0AAE8HXM9</accession>
<gene>
    <name evidence="2" type="ORF">SAMN05192567_1401</name>
</gene>
<dbReference type="Gene3D" id="3.40.50.12780">
    <property type="entry name" value="N-terminal domain of ligase-like"/>
    <property type="match status" value="1"/>
</dbReference>
<dbReference type="EMBL" id="FOPK01000040">
    <property type="protein sequence ID" value="SFH65301.1"/>
    <property type="molecule type" value="Genomic_DNA"/>
</dbReference>
<dbReference type="InterPro" id="IPR000873">
    <property type="entry name" value="AMP-dep_synth/lig_dom"/>
</dbReference>
<dbReference type="PANTHER" id="PTHR45527">
    <property type="entry name" value="NONRIBOSOMAL PEPTIDE SYNTHETASE"/>
    <property type="match status" value="1"/>
</dbReference>
<evidence type="ECO:0000259" key="1">
    <source>
        <dbReference type="Pfam" id="PF00501"/>
    </source>
</evidence>
<evidence type="ECO:0000313" key="2">
    <source>
        <dbReference type="EMBL" id="SFH65301.1"/>
    </source>
</evidence>
<sequence length="110" mass="11799">MDPTRRIGDIGLLSDRERHQILEEWNATAQALPEGMTLPGLFEAQVARTPEAVALVFEDQALTCGELDARANRLAHHLIARGVGPESIVAVALPRSLELVVGLLGILKAG</sequence>
<organism evidence="2 3">
    <name type="scientific">Methylobacterium phyllosphaerae</name>
    <dbReference type="NCBI Taxonomy" id="418223"/>
    <lineage>
        <taxon>Bacteria</taxon>
        <taxon>Pseudomonadati</taxon>
        <taxon>Pseudomonadota</taxon>
        <taxon>Alphaproteobacteria</taxon>
        <taxon>Hyphomicrobiales</taxon>
        <taxon>Methylobacteriaceae</taxon>
        <taxon>Methylobacterium</taxon>
    </lineage>
</organism>
<dbReference type="SUPFAM" id="SSF56801">
    <property type="entry name" value="Acetyl-CoA synthetase-like"/>
    <property type="match status" value="1"/>
</dbReference>
<dbReference type="GO" id="GO:0031177">
    <property type="term" value="F:phosphopantetheine binding"/>
    <property type="evidence" value="ECO:0007669"/>
    <property type="project" value="TreeGrafter"/>
</dbReference>
<feature type="domain" description="AMP-dependent synthetase/ligase" evidence="1">
    <location>
        <begin position="42"/>
        <end position="110"/>
    </location>
</feature>
<dbReference type="AlphaFoldDB" id="A0AAE8HXM9"/>
<protein>
    <submittedName>
        <fullName evidence="2">AMP-binding enzyme</fullName>
    </submittedName>
</protein>
<reference evidence="2 3" key="1">
    <citation type="submission" date="2016-10" db="EMBL/GenBank/DDBJ databases">
        <authorList>
            <person name="Varghese N."/>
            <person name="Submissions S."/>
        </authorList>
    </citation>
    <scope>NUCLEOTIDE SEQUENCE [LARGE SCALE GENOMIC DNA]</scope>
    <source>
        <strain evidence="2 3">CBMB27</strain>
    </source>
</reference>